<gene>
    <name evidence="1" type="ORF">LCGC14_2580070</name>
</gene>
<evidence type="ECO:0000313" key="1">
    <source>
        <dbReference type="EMBL" id="KKL08027.1"/>
    </source>
</evidence>
<reference evidence="1" key="1">
    <citation type="journal article" date="2015" name="Nature">
        <title>Complex archaea that bridge the gap between prokaryotes and eukaryotes.</title>
        <authorList>
            <person name="Spang A."/>
            <person name="Saw J.H."/>
            <person name="Jorgensen S.L."/>
            <person name="Zaremba-Niedzwiedzka K."/>
            <person name="Martijn J."/>
            <person name="Lind A.E."/>
            <person name="van Eijk R."/>
            <person name="Schleper C."/>
            <person name="Guy L."/>
            <person name="Ettema T.J."/>
        </authorList>
    </citation>
    <scope>NUCLEOTIDE SEQUENCE</scope>
</reference>
<comment type="caution">
    <text evidence="1">The sequence shown here is derived from an EMBL/GenBank/DDBJ whole genome shotgun (WGS) entry which is preliminary data.</text>
</comment>
<dbReference type="EMBL" id="LAZR01043048">
    <property type="protein sequence ID" value="KKL08027.1"/>
    <property type="molecule type" value="Genomic_DNA"/>
</dbReference>
<protein>
    <submittedName>
        <fullName evidence="1">Uncharacterized protein</fullName>
    </submittedName>
</protein>
<feature type="non-terminal residue" evidence="1">
    <location>
        <position position="55"/>
    </location>
</feature>
<sequence length="55" mass="6390">MNRKIDLPSYCHPLDFQFAKKGDPKCDHDYPPESKDTSRDKCVHWICSKCGCEIC</sequence>
<accession>A0A0F9B2K9</accession>
<dbReference type="AlphaFoldDB" id="A0A0F9B2K9"/>
<name>A0A0F9B2K9_9ZZZZ</name>
<organism evidence="1">
    <name type="scientific">marine sediment metagenome</name>
    <dbReference type="NCBI Taxonomy" id="412755"/>
    <lineage>
        <taxon>unclassified sequences</taxon>
        <taxon>metagenomes</taxon>
        <taxon>ecological metagenomes</taxon>
    </lineage>
</organism>
<proteinExistence type="predicted"/>